<evidence type="ECO:0000313" key="2">
    <source>
        <dbReference type="EMBL" id="CDH01594.1"/>
    </source>
</evidence>
<feature type="domain" description="HTH cro/C1-type" evidence="1">
    <location>
        <begin position="13"/>
        <end position="67"/>
    </location>
</feature>
<dbReference type="Gene3D" id="1.10.260.40">
    <property type="entry name" value="lambda repressor-like DNA-binding domains"/>
    <property type="match status" value="1"/>
</dbReference>
<dbReference type="PROSITE" id="PS50943">
    <property type="entry name" value="HTH_CROC1"/>
    <property type="match status" value="1"/>
</dbReference>
<proteinExistence type="predicted"/>
<dbReference type="SMART" id="SM00530">
    <property type="entry name" value="HTH_XRE"/>
    <property type="match status" value="1"/>
</dbReference>
<dbReference type="SUPFAM" id="SSF47413">
    <property type="entry name" value="lambda repressor-like DNA-binding domains"/>
    <property type="match status" value="1"/>
</dbReference>
<dbReference type="InterPro" id="IPR010982">
    <property type="entry name" value="Lambda_DNA-bd_dom_sf"/>
</dbReference>
<dbReference type="Proteomes" id="UP000028487">
    <property type="component" value="Unassembled WGS sequence"/>
</dbReference>
<accession>A0A077NSP2</accession>
<dbReference type="CDD" id="cd00093">
    <property type="entry name" value="HTH_XRE"/>
    <property type="match status" value="1"/>
</dbReference>
<organism evidence="2">
    <name type="scientific">Xenorhabdus bovienii str. feltiae Moldova</name>
    <dbReference type="NCBI Taxonomy" id="1398200"/>
    <lineage>
        <taxon>Bacteria</taxon>
        <taxon>Pseudomonadati</taxon>
        <taxon>Pseudomonadota</taxon>
        <taxon>Gammaproteobacteria</taxon>
        <taxon>Enterobacterales</taxon>
        <taxon>Morganellaceae</taxon>
        <taxon>Xenorhabdus</taxon>
    </lineage>
</organism>
<name>A0A077NSP2_XENBV</name>
<dbReference type="EMBL" id="CBSV010000139">
    <property type="protein sequence ID" value="CDH01594.1"/>
    <property type="molecule type" value="Genomic_DNA"/>
</dbReference>
<comment type="caution">
    <text evidence="2">The sequence shown here is derived from an EMBL/GenBank/DDBJ whole genome shotgun (WGS) entry which is preliminary data.</text>
</comment>
<sequence>MVMHKDDSIASRLIERRAMLGLSQNDLARQSNVAPAQISRYESGKRKPSAQVISRMAETLCVPFEWLAYGDTTAFENVKDELGRTPYSIDVPSDVADMVYKEAVRLGIDPVDFSRTIFILGMSKYKDKTGK</sequence>
<evidence type="ECO:0000259" key="1">
    <source>
        <dbReference type="PROSITE" id="PS50943"/>
    </source>
</evidence>
<gene>
    <name evidence="2" type="ORF">XBFM1_2230010</name>
</gene>
<reference evidence="2" key="1">
    <citation type="submission" date="2013-07" db="EMBL/GenBank/DDBJ databases">
        <title>Sub-species coevolution in mutualistic symbiosis.</title>
        <authorList>
            <person name="Murfin K."/>
            <person name="Klassen J."/>
            <person name="Lee M."/>
            <person name="Forst S."/>
            <person name="Stock P."/>
            <person name="Goodrich-Blair H."/>
        </authorList>
    </citation>
    <scope>NUCLEOTIDE SEQUENCE [LARGE SCALE GENOMIC DNA]</scope>
    <source>
        <strain evidence="2">Feltiae Moldova</strain>
    </source>
</reference>
<dbReference type="InterPro" id="IPR001387">
    <property type="entry name" value="Cro/C1-type_HTH"/>
</dbReference>
<dbReference type="AlphaFoldDB" id="A0A077NSP2"/>
<dbReference type="HOGENOM" id="CLU_1948033_0_0_6"/>
<dbReference type="Pfam" id="PF01381">
    <property type="entry name" value="HTH_3"/>
    <property type="match status" value="1"/>
</dbReference>
<protein>
    <submittedName>
        <fullName evidence="2">Putative Helix-turn-helix domain protein</fullName>
    </submittedName>
</protein>
<dbReference type="GO" id="GO:0003677">
    <property type="term" value="F:DNA binding"/>
    <property type="evidence" value="ECO:0007669"/>
    <property type="project" value="InterPro"/>
</dbReference>